<dbReference type="InterPro" id="IPR013783">
    <property type="entry name" value="Ig-like_fold"/>
</dbReference>
<feature type="transmembrane region" description="Helical" evidence="1">
    <location>
        <begin position="6"/>
        <end position="24"/>
    </location>
</feature>
<evidence type="ECO:0000256" key="1">
    <source>
        <dbReference type="SAM" id="Phobius"/>
    </source>
</evidence>
<dbReference type="PANTHER" id="PTHR37947">
    <property type="entry name" value="BLL2462 PROTEIN"/>
    <property type="match status" value="1"/>
</dbReference>
<accession>A0ABT9BDI0</accession>
<keyword evidence="1" id="KW-1133">Transmembrane helix</keyword>
<protein>
    <submittedName>
        <fullName evidence="2">VWA domain-containing protein</fullName>
    </submittedName>
</protein>
<dbReference type="PANTHER" id="PTHR37947:SF1">
    <property type="entry name" value="BLL2462 PROTEIN"/>
    <property type="match status" value="1"/>
</dbReference>
<gene>
    <name evidence="2" type="ORF">Q5H93_16335</name>
</gene>
<comment type="caution">
    <text evidence="2">The sequence shown here is derived from an EMBL/GenBank/DDBJ whole genome shotgun (WGS) entry which is preliminary data.</text>
</comment>
<dbReference type="RefSeq" id="WP_305007668.1">
    <property type="nucleotide sequence ID" value="NZ_JAUQSY010000010.1"/>
</dbReference>
<proteinExistence type="predicted"/>
<dbReference type="Gene3D" id="2.60.40.10">
    <property type="entry name" value="Immunoglobulins"/>
    <property type="match status" value="1"/>
</dbReference>
<dbReference type="EMBL" id="JAUQSY010000010">
    <property type="protein sequence ID" value="MDO7876314.1"/>
    <property type="molecule type" value="Genomic_DNA"/>
</dbReference>
<sequence length="693" mass="76090">MLTTQYSPWLILVCLLVGAGYAALQYSAKAPWSKQLNYALAALRWLVVSFLCFLLLGPFVKSSTTRTEAPAVVLAVDNSQSVPLFTPKDVLAQATTGLPKLAAALRAQGFEVETHTLTPTPDRPASVDSLRFVASTTDLDKLLSDTREAYDGRNLAGVVLVSDGLVNQGRSPAYSEFNFPIYSVAVGDTVPKKDLRITALTYNRVAFSGNKFPIEAELGFEGYAGGAATVELREGGRVLDSRRVPLPAGRRRVKTTFQLTAPAPGKRRYEVRVVPQAGEFTPLNNARTAFIEIVKGKLRVLLAGAAPHPDMKALRAAILANDNFDLTLALPGVAPLKPGTDFDVAILHQLPAQGGLGQELLAQVQARRVPMLYIIGAQTNIDAYNQLGTSLSIQPRGSQTDEVTPLPNPGFTRFATDEESARRYAQYPPAPVPFGDYRLGAGAEAALWQQVGRLATQKPLLVFGGRAEQRQATLLTDGSWQWRLTEAVEHDDRPEAYDRLIIRTLQLLTQNASKKRLDVYPTQDSFGTQDDVTLGAETYNAVFERLYNQKIDLTLTDSARRVRRFSFANPEDGSPLHLGPLPAGLYRYQARATLGGQAQQDAGELLVQNQPLEALESRADHNLLAQLARRSGARLYYPSQLDKLAEDIKRANFKPVISTDEELKDLINLKWLFFVILAFLTVEWAVRKYSGSV</sequence>
<dbReference type="Proteomes" id="UP001176429">
    <property type="component" value="Unassembled WGS sequence"/>
</dbReference>
<organism evidence="2 3">
    <name type="scientific">Hymenobacter aranciens</name>
    <dbReference type="NCBI Taxonomy" id="3063996"/>
    <lineage>
        <taxon>Bacteria</taxon>
        <taxon>Pseudomonadati</taxon>
        <taxon>Bacteroidota</taxon>
        <taxon>Cytophagia</taxon>
        <taxon>Cytophagales</taxon>
        <taxon>Hymenobacteraceae</taxon>
        <taxon>Hymenobacter</taxon>
    </lineage>
</organism>
<evidence type="ECO:0000313" key="3">
    <source>
        <dbReference type="Proteomes" id="UP001176429"/>
    </source>
</evidence>
<name>A0ABT9BDI0_9BACT</name>
<reference evidence="2" key="1">
    <citation type="submission" date="2023-07" db="EMBL/GenBank/DDBJ databases">
        <authorList>
            <person name="Kim M.K."/>
        </authorList>
    </citation>
    <scope>NUCLEOTIDE SEQUENCE</scope>
    <source>
        <strain evidence="2">ASUV-10-1</strain>
    </source>
</reference>
<feature type="transmembrane region" description="Helical" evidence="1">
    <location>
        <begin position="36"/>
        <end position="60"/>
    </location>
</feature>
<evidence type="ECO:0000313" key="2">
    <source>
        <dbReference type="EMBL" id="MDO7876314.1"/>
    </source>
</evidence>
<keyword evidence="1" id="KW-0472">Membrane</keyword>
<keyword evidence="1" id="KW-0812">Transmembrane</keyword>
<keyword evidence="3" id="KW-1185">Reference proteome</keyword>